<comment type="caution">
    <text evidence="1">The sequence shown here is derived from an EMBL/GenBank/DDBJ whole genome shotgun (WGS) entry which is preliminary data.</text>
</comment>
<sequence>MKETEIVIIDDSFEIEDPLVVELGIKFPDANITVKNNPDDGLKYILANLSKKIVVLLDYNFNTGQPKGHDILLRIRNHTSLVYVIIMTAKQFTTIPNNELVDFVNNNALAIVQNTSDTKEIVSIVDKAIQQLSVRVDCALEQWISKHSEDDQKKPYLLTSDGRELTLRDILKEIRTETSLGQKLERNIIMLAIDLLTRDKKQLGND</sequence>
<dbReference type="Gene3D" id="3.40.50.2300">
    <property type="match status" value="1"/>
</dbReference>
<protein>
    <recommendedName>
        <fullName evidence="2">Response regulatory domain-containing protein</fullName>
    </recommendedName>
</protein>
<evidence type="ECO:0008006" key="2">
    <source>
        <dbReference type="Google" id="ProtNLM"/>
    </source>
</evidence>
<organism evidence="1">
    <name type="scientific">bioreactor metagenome</name>
    <dbReference type="NCBI Taxonomy" id="1076179"/>
    <lineage>
        <taxon>unclassified sequences</taxon>
        <taxon>metagenomes</taxon>
        <taxon>ecological metagenomes</taxon>
    </lineage>
</organism>
<dbReference type="SUPFAM" id="SSF52172">
    <property type="entry name" value="CheY-like"/>
    <property type="match status" value="1"/>
</dbReference>
<gene>
    <name evidence="1" type="ORF">SDC9_23473</name>
</gene>
<name>A0A644UF41_9ZZZZ</name>
<dbReference type="InterPro" id="IPR011006">
    <property type="entry name" value="CheY-like_superfamily"/>
</dbReference>
<dbReference type="EMBL" id="VSSQ01000108">
    <property type="protein sequence ID" value="MPL77616.1"/>
    <property type="molecule type" value="Genomic_DNA"/>
</dbReference>
<evidence type="ECO:0000313" key="1">
    <source>
        <dbReference type="EMBL" id="MPL77616.1"/>
    </source>
</evidence>
<accession>A0A644UF41</accession>
<dbReference type="AlphaFoldDB" id="A0A644UF41"/>
<reference evidence="1" key="1">
    <citation type="submission" date="2019-08" db="EMBL/GenBank/DDBJ databases">
        <authorList>
            <person name="Kucharzyk K."/>
            <person name="Murdoch R.W."/>
            <person name="Higgins S."/>
            <person name="Loffler F."/>
        </authorList>
    </citation>
    <scope>NUCLEOTIDE SEQUENCE</scope>
</reference>
<proteinExistence type="predicted"/>